<evidence type="ECO:0000256" key="1">
    <source>
        <dbReference type="SAM" id="Phobius"/>
    </source>
</evidence>
<feature type="transmembrane region" description="Helical" evidence="1">
    <location>
        <begin position="382"/>
        <end position="410"/>
    </location>
</feature>
<reference evidence="2 3" key="1">
    <citation type="submission" date="2020-07" db="EMBL/GenBank/DDBJ databases">
        <title>Sequencing the genomes of 1000 actinobacteria strains.</title>
        <authorList>
            <person name="Klenk H.-P."/>
        </authorList>
    </citation>
    <scope>NUCLEOTIDE SEQUENCE [LARGE SCALE GENOMIC DNA]</scope>
    <source>
        <strain evidence="2 3">DSM 15664</strain>
    </source>
</reference>
<dbReference type="GO" id="GO:0005886">
    <property type="term" value="C:plasma membrane"/>
    <property type="evidence" value="ECO:0007669"/>
    <property type="project" value="TreeGrafter"/>
</dbReference>
<gene>
    <name evidence="2" type="ORF">HNR11_001888</name>
</gene>
<evidence type="ECO:0000313" key="3">
    <source>
        <dbReference type="Proteomes" id="UP000560069"/>
    </source>
</evidence>
<feature type="transmembrane region" description="Helical" evidence="1">
    <location>
        <begin position="348"/>
        <end position="370"/>
    </location>
</feature>
<feature type="transmembrane region" description="Helical" evidence="1">
    <location>
        <begin position="266"/>
        <end position="287"/>
    </location>
</feature>
<dbReference type="EMBL" id="JACCFQ010000001">
    <property type="protein sequence ID" value="NYJ17354.1"/>
    <property type="molecule type" value="Genomic_DNA"/>
</dbReference>
<keyword evidence="3" id="KW-1185">Reference proteome</keyword>
<dbReference type="GO" id="GO:0015128">
    <property type="term" value="F:gluconate transmembrane transporter activity"/>
    <property type="evidence" value="ECO:0007669"/>
    <property type="project" value="InterPro"/>
</dbReference>
<dbReference type="RefSeq" id="WP_246310371.1">
    <property type="nucleotide sequence ID" value="NZ_BAAALK010000002.1"/>
</dbReference>
<keyword evidence="1" id="KW-0812">Transmembrane</keyword>
<evidence type="ECO:0000313" key="2">
    <source>
        <dbReference type="EMBL" id="NYJ17354.1"/>
    </source>
</evidence>
<proteinExistence type="predicted"/>
<feature type="transmembrane region" description="Helical" evidence="1">
    <location>
        <begin position="161"/>
        <end position="179"/>
    </location>
</feature>
<organism evidence="2 3">
    <name type="scientific">Nesterenkonia sandarakina</name>
    <dbReference type="NCBI Taxonomy" id="272918"/>
    <lineage>
        <taxon>Bacteria</taxon>
        <taxon>Bacillati</taxon>
        <taxon>Actinomycetota</taxon>
        <taxon>Actinomycetes</taxon>
        <taxon>Micrococcales</taxon>
        <taxon>Micrococcaceae</taxon>
        <taxon>Nesterenkonia</taxon>
    </lineage>
</organism>
<accession>A0A7Z0EAC6</accession>
<keyword evidence="1" id="KW-0472">Membrane</keyword>
<feature type="transmembrane region" description="Helical" evidence="1">
    <location>
        <begin position="79"/>
        <end position="100"/>
    </location>
</feature>
<name>A0A7Z0EAC6_9MICC</name>
<feature type="transmembrane region" description="Helical" evidence="1">
    <location>
        <begin position="47"/>
        <end position="67"/>
    </location>
</feature>
<dbReference type="PANTHER" id="PTHR30354">
    <property type="entry name" value="GNT FAMILY GLUCONATE TRANSPORTER"/>
    <property type="match status" value="1"/>
</dbReference>
<comment type="caution">
    <text evidence="2">The sequence shown here is derived from an EMBL/GenBank/DDBJ whole genome shotgun (WGS) entry which is preliminary data.</text>
</comment>
<feature type="transmembrane region" description="Helical" evidence="1">
    <location>
        <begin position="20"/>
        <end position="41"/>
    </location>
</feature>
<dbReference type="PANTHER" id="PTHR30354:SF7">
    <property type="entry name" value="BLL7963 PROTEIN"/>
    <property type="match status" value="1"/>
</dbReference>
<dbReference type="Proteomes" id="UP000560069">
    <property type="component" value="Unassembled WGS sequence"/>
</dbReference>
<dbReference type="InterPro" id="IPR003474">
    <property type="entry name" value="Glcn_transporter"/>
</dbReference>
<keyword evidence="1" id="KW-1133">Transmembrane helix</keyword>
<feature type="transmembrane region" description="Helical" evidence="1">
    <location>
        <begin position="199"/>
        <end position="220"/>
    </location>
</feature>
<dbReference type="AlphaFoldDB" id="A0A7Z0EAC6"/>
<sequence length="491" mass="51113">MLVYDAETGVTETTTLHEEIFMILGIVGIIVSLLLLITLAYRGVPVILAAPVAAVVCVLFSGAPILASYTEVFMPAMAGFVGSWFPVFLGGAIFGILMTVTGYAESIARTVTGWIGSRSAIAATVITSALMTYGGISLFVVAFVMYPLARELFRVADIPRRLIPGTIALGIFTFTMTALPGSPQVQNIIPGQFFGTGAYAGPGVGVLGGVLIFGLGLLWLERRRRALIAKGEHFESPESEKVIGGSSDDGSTVTTTLAPPNRLVPFLPLLAVFAVNFACTLVIFPALDWSYLQEDTFGSITYDSRAGLWAVTVAIVAAIGLIVALNFGRWSTLKVGFNDGVKRSMLPIFSTASEVGYGAVVASVAAFAVVRDSVFGMGANALVTSVVTTSITAGLTGSSSGGMTIALNALGADLRAMAEAEGISLEMMHRLTAMAAGGLDTLPHSGAVVTLLIVCGLTHRQSYKDIAMVTLVIPVLVVVALIALVTAVGGF</sequence>
<feature type="transmembrane region" description="Helical" evidence="1">
    <location>
        <begin position="307"/>
        <end position="327"/>
    </location>
</feature>
<protein>
    <submittedName>
        <fullName evidence="2">H+/gluconate symporter-like permease</fullName>
    </submittedName>
</protein>
<feature type="transmembrane region" description="Helical" evidence="1">
    <location>
        <begin position="120"/>
        <end position="149"/>
    </location>
</feature>
<feature type="transmembrane region" description="Helical" evidence="1">
    <location>
        <begin position="466"/>
        <end position="488"/>
    </location>
</feature>